<dbReference type="Proteomes" id="UP000467841">
    <property type="component" value="Unassembled WGS sequence"/>
</dbReference>
<accession>A0A6D2IRG6</accession>
<dbReference type="EMBL" id="CACVBM020001064">
    <property type="protein sequence ID" value="CAA7028214.1"/>
    <property type="molecule type" value="Genomic_DNA"/>
</dbReference>
<dbReference type="Pfam" id="PF07727">
    <property type="entry name" value="RVT_2"/>
    <property type="match status" value="1"/>
</dbReference>
<dbReference type="OrthoDB" id="8048545at2759"/>
<evidence type="ECO:0000313" key="3">
    <source>
        <dbReference type="Proteomes" id="UP000467841"/>
    </source>
</evidence>
<name>A0A6D2IRG6_9BRAS</name>
<sequence length="149" mass="17010">MKESFWVIQAIVQLSECSTSVQDHNGIGQCGFDDRSIAIMGDSQYFMNQKSAKQKQKQDEEVREVHEEFQSSTDDADWIISMEDELEEFVRNDVWELVPLPDGVNVVGTKWIFKNKTDDVGSIVRNKSRLVAQGYSQVEGVDFDETLPL</sequence>
<proteinExistence type="predicted"/>
<dbReference type="AlphaFoldDB" id="A0A6D2IRG6"/>
<dbReference type="InterPro" id="IPR013103">
    <property type="entry name" value="RVT_2"/>
</dbReference>
<protein>
    <recommendedName>
        <fullName evidence="1">Reverse transcriptase Ty1/copia-type domain-containing protein</fullName>
    </recommendedName>
</protein>
<gene>
    <name evidence="2" type="ORF">MERR_LOCUS15449</name>
</gene>
<reference evidence="2" key="1">
    <citation type="submission" date="2020-01" db="EMBL/GenBank/DDBJ databases">
        <authorList>
            <person name="Mishra B."/>
        </authorList>
    </citation>
    <scope>NUCLEOTIDE SEQUENCE [LARGE SCALE GENOMIC DNA]</scope>
</reference>
<evidence type="ECO:0000313" key="2">
    <source>
        <dbReference type="EMBL" id="CAA7028214.1"/>
    </source>
</evidence>
<organism evidence="2 3">
    <name type="scientific">Microthlaspi erraticum</name>
    <dbReference type="NCBI Taxonomy" id="1685480"/>
    <lineage>
        <taxon>Eukaryota</taxon>
        <taxon>Viridiplantae</taxon>
        <taxon>Streptophyta</taxon>
        <taxon>Embryophyta</taxon>
        <taxon>Tracheophyta</taxon>
        <taxon>Spermatophyta</taxon>
        <taxon>Magnoliopsida</taxon>
        <taxon>eudicotyledons</taxon>
        <taxon>Gunneridae</taxon>
        <taxon>Pentapetalae</taxon>
        <taxon>rosids</taxon>
        <taxon>malvids</taxon>
        <taxon>Brassicales</taxon>
        <taxon>Brassicaceae</taxon>
        <taxon>Coluteocarpeae</taxon>
        <taxon>Microthlaspi</taxon>
    </lineage>
</organism>
<comment type="caution">
    <text evidence="2">The sequence shown here is derived from an EMBL/GenBank/DDBJ whole genome shotgun (WGS) entry which is preliminary data.</text>
</comment>
<feature type="domain" description="Reverse transcriptase Ty1/copia-type" evidence="1">
    <location>
        <begin position="92"/>
        <end position="146"/>
    </location>
</feature>
<keyword evidence="3" id="KW-1185">Reference proteome</keyword>
<evidence type="ECO:0000259" key="1">
    <source>
        <dbReference type="Pfam" id="PF07727"/>
    </source>
</evidence>